<dbReference type="InterPro" id="IPR042467">
    <property type="entry name" value="Peptidase_C65_otubain_sub2"/>
</dbReference>
<keyword evidence="6" id="KW-0788">Thiol protease</keyword>
<dbReference type="PANTHER" id="PTHR12931:SF15">
    <property type="entry name" value="UBIQUITIN THIOESTERASE OTUBAIN-LIKE"/>
    <property type="match status" value="1"/>
</dbReference>
<proteinExistence type="predicted"/>
<organism evidence="8 9">
    <name type="scientific">Piloderma croceum (strain F 1598)</name>
    <dbReference type="NCBI Taxonomy" id="765440"/>
    <lineage>
        <taxon>Eukaryota</taxon>
        <taxon>Fungi</taxon>
        <taxon>Dikarya</taxon>
        <taxon>Basidiomycota</taxon>
        <taxon>Agaricomycotina</taxon>
        <taxon>Agaricomycetes</taxon>
        <taxon>Agaricomycetidae</taxon>
        <taxon>Atheliales</taxon>
        <taxon>Atheliaceae</taxon>
        <taxon>Piloderma</taxon>
    </lineage>
</organism>
<keyword evidence="4" id="KW-0833">Ubl conjugation pathway</keyword>
<dbReference type="Gene3D" id="1.20.1300.20">
    <property type="entry name" value="Peptidase C65 Otubain, subdomain 2"/>
    <property type="match status" value="1"/>
</dbReference>
<dbReference type="GO" id="GO:0005634">
    <property type="term" value="C:nucleus"/>
    <property type="evidence" value="ECO:0007669"/>
    <property type="project" value="TreeGrafter"/>
</dbReference>
<dbReference type="PROSITE" id="PS50802">
    <property type="entry name" value="OTU"/>
    <property type="match status" value="1"/>
</dbReference>
<dbReference type="InParanoid" id="A0A0C3FS27"/>
<dbReference type="EMBL" id="KN832996">
    <property type="protein sequence ID" value="KIM81941.1"/>
    <property type="molecule type" value="Genomic_DNA"/>
</dbReference>
<protein>
    <recommendedName>
        <fullName evidence="2">ubiquitinyl hydrolase 1</fullName>
        <ecNumber evidence="2">3.4.19.12</ecNumber>
    </recommendedName>
</protein>
<dbReference type="GO" id="GO:0006508">
    <property type="term" value="P:proteolysis"/>
    <property type="evidence" value="ECO:0007669"/>
    <property type="project" value="UniProtKB-KW"/>
</dbReference>
<accession>A0A0C3FS27</accession>
<reference evidence="9" key="2">
    <citation type="submission" date="2015-01" db="EMBL/GenBank/DDBJ databases">
        <title>Evolutionary Origins and Diversification of the Mycorrhizal Mutualists.</title>
        <authorList>
            <consortium name="DOE Joint Genome Institute"/>
            <consortium name="Mycorrhizal Genomics Consortium"/>
            <person name="Kohler A."/>
            <person name="Kuo A."/>
            <person name="Nagy L.G."/>
            <person name="Floudas D."/>
            <person name="Copeland A."/>
            <person name="Barry K.W."/>
            <person name="Cichocki N."/>
            <person name="Veneault-Fourrey C."/>
            <person name="LaButti K."/>
            <person name="Lindquist E.A."/>
            <person name="Lipzen A."/>
            <person name="Lundell T."/>
            <person name="Morin E."/>
            <person name="Murat C."/>
            <person name="Riley R."/>
            <person name="Ohm R."/>
            <person name="Sun H."/>
            <person name="Tunlid A."/>
            <person name="Henrissat B."/>
            <person name="Grigoriev I.V."/>
            <person name="Hibbett D.S."/>
            <person name="Martin F."/>
        </authorList>
    </citation>
    <scope>NUCLEOTIDE SEQUENCE [LARGE SCALE GENOMIC DNA]</scope>
    <source>
        <strain evidence="9">F 1598</strain>
    </source>
</reference>
<dbReference type="Gene3D" id="3.30.200.60">
    <property type="entry name" value="Peptidase C65 Otubain, subdomain 1"/>
    <property type="match status" value="1"/>
</dbReference>
<dbReference type="SUPFAM" id="SSF54001">
    <property type="entry name" value="Cysteine proteinases"/>
    <property type="match status" value="1"/>
</dbReference>
<evidence type="ECO:0000256" key="4">
    <source>
        <dbReference type="ARBA" id="ARBA00022786"/>
    </source>
</evidence>
<comment type="catalytic activity">
    <reaction evidence="1">
        <text>Thiol-dependent hydrolysis of ester, thioester, amide, peptide and isopeptide bonds formed by the C-terminal Gly of ubiquitin (a 76-residue protein attached to proteins as an intracellular targeting signal).</text>
        <dbReference type="EC" id="3.4.19.12"/>
    </reaction>
</comment>
<dbReference type="AlphaFoldDB" id="A0A0C3FS27"/>
<name>A0A0C3FS27_PILCF</name>
<keyword evidence="9" id="KW-1185">Reference proteome</keyword>
<dbReference type="EC" id="3.4.19.12" evidence="2"/>
<evidence type="ECO:0000259" key="7">
    <source>
        <dbReference type="PROSITE" id="PS50802"/>
    </source>
</evidence>
<dbReference type="InterPro" id="IPR019400">
    <property type="entry name" value="Peptidase_C65_otubain"/>
</dbReference>
<dbReference type="STRING" id="765440.A0A0C3FS27"/>
<feature type="domain" description="OTU" evidence="7">
    <location>
        <begin position="47"/>
        <end position="266"/>
    </location>
</feature>
<dbReference type="GO" id="GO:0004843">
    <property type="term" value="F:cysteine-type deubiquitinase activity"/>
    <property type="evidence" value="ECO:0007669"/>
    <property type="project" value="UniProtKB-EC"/>
</dbReference>
<keyword evidence="3" id="KW-0645">Protease</keyword>
<dbReference type="HOGENOM" id="CLU_014832_3_0_1"/>
<dbReference type="PANTHER" id="PTHR12931">
    <property type="entry name" value="UBIQUITIN THIOLESTERASE PROTEIN OTUB"/>
    <property type="match status" value="1"/>
</dbReference>
<reference evidence="8 9" key="1">
    <citation type="submission" date="2014-04" db="EMBL/GenBank/DDBJ databases">
        <authorList>
            <consortium name="DOE Joint Genome Institute"/>
            <person name="Kuo A."/>
            <person name="Tarkka M."/>
            <person name="Buscot F."/>
            <person name="Kohler A."/>
            <person name="Nagy L.G."/>
            <person name="Floudas D."/>
            <person name="Copeland A."/>
            <person name="Barry K.W."/>
            <person name="Cichocki N."/>
            <person name="Veneault-Fourrey C."/>
            <person name="LaButti K."/>
            <person name="Lindquist E.A."/>
            <person name="Lipzen A."/>
            <person name="Lundell T."/>
            <person name="Morin E."/>
            <person name="Murat C."/>
            <person name="Sun H."/>
            <person name="Tunlid A."/>
            <person name="Henrissat B."/>
            <person name="Grigoriev I.V."/>
            <person name="Hibbett D.S."/>
            <person name="Martin F."/>
            <person name="Nordberg H.P."/>
            <person name="Cantor M.N."/>
            <person name="Hua S.X."/>
        </authorList>
    </citation>
    <scope>NUCLEOTIDE SEQUENCE [LARGE SCALE GENOMIC DNA]</scope>
    <source>
        <strain evidence="8 9">F 1598</strain>
    </source>
</reference>
<dbReference type="OrthoDB" id="18915at2759"/>
<dbReference type="InterPro" id="IPR038765">
    <property type="entry name" value="Papain-like_cys_pep_sf"/>
</dbReference>
<evidence type="ECO:0000256" key="3">
    <source>
        <dbReference type="ARBA" id="ARBA00022670"/>
    </source>
</evidence>
<sequence length="275" mass="30996">KNLYDDSIPVRPLIDQIVPMSALRAEYENGSASFVQQIDWLTNNGFDSVRRTRGDGDCFYRSIAFAYIERVMYALEPEMAVATSISTLESTLPMLELAGFQKMVFEDFYDILVSLVHQVVQPDHEGKILSPELLLEAFQHPEGKFSMMRSLLRLSTSVVVYLRLLTSAQIRADPDEYAPFLFHPELGIQMEPQEFCENFVESVGKEADHVQITALSRALQISVKIAYLDGRGTDGKVDFVDFDSAAGGDPLQLLYRPGHYDILVNSGKGKHRSYE</sequence>
<dbReference type="InterPro" id="IPR003323">
    <property type="entry name" value="OTU_dom"/>
</dbReference>
<evidence type="ECO:0000256" key="1">
    <source>
        <dbReference type="ARBA" id="ARBA00000707"/>
    </source>
</evidence>
<dbReference type="CDD" id="cd22749">
    <property type="entry name" value="Otubain_C65"/>
    <property type="match status" value="1"/>
</dbReference>
<keyword evidence="5" id="KW-0378">Hydrolase</keyword>
<dbReference type="GO" id="GO:0071108">
    <property type="term" value="P:protein K48-linked deubiquitination"/>
    <property type="evidence" value="ECO:0007669"/>
    <property type="project" value="TreeGrafter"/>
</dbReference>
<evidence type="ECO:0000256" key="2">
    <source>
        <dbReference type="ARBA" id="ARBA00012759"/>
    </source>
</evidence>
<evidence type="ECO:0000313" key="8">
    <source>
        <dbReference type="EMBL" id="KIM81941.1"/>
    </source>
</evidence>
<dbReference type="InterPro" id="IPR042468">
    <property type="entry name" value="Peptidase_C65_otubain_sub1"/>
</dbReference>
<dbReference type="Pfam" id="PF10275">
    <property type="entry name" value="Peptidase_C65"/>
    <property type="match status" value="1"/>
</dbReference>
<gene>
    <name evidence="8" type="ORF">PILCRDRAFT_71406</name>
</gene>
<dbReference type="GO" id="GO:0043130">
    <property type="term" value="F:ubiquitin binding"/>
    <property type="evidence" value="ECO:0007669"/>
    <property type="project" value="TreeGrafter"/>
</dbReference>
<dbReference type="Proteomes" id="UP000054166">
    <property type="component" value="Unassembled WGS sequence"/>
</dbReference>
<evidence type="ECO:0000313" key="9">
    <source>
        <dbReference type="Proteomes" id="UP000054166"/>
    </source>
</evidence>
<evidence type="ECO:0000256" key="6">
    <source>
        <dbReference type="ARBA" id="ARBA00022807"/>
    </source>
</evidence>
<feature type="non-terminal residue" evidence="8">
    <location>
        <position position="1"/>
    </location>
</feature>
<evidence type="ECO:0000256" key="5">
    <source>
        <dbReference type="ARBA" id="ARBA00022801"/>
    </source>
</evidence>